<dbReference type="GO" id="GO:0017000">
    <property type="term" value="P:antibiotic biosynthetic process"/>
    <property type="evidence" value="ECO:0007669"/>
    <property type="project" value="UniProtKB-ARBA"/>
</dbReference>
<keyword evidence="7 9" id="KW-0472">Membrane</keyword>
<dbReference type="InterPro" id="IPR052374">
    <property type="entry name" value="SERAC1"/>
</dbReference>
<gene>
    <name evidence="12" type="ORF">N7482_007876</name>
</gene>
<keyword evidence="9" id="KW-0653">Protein transport</keyword>
<evidence type="ECO:0000313" key="12">
    <source>
        <dbReference type="EMBL" id="KAJ5160872.1"/>
    </source>
</evidence>
<dbReference type="GO" id="GO:0015031">
    <property type="term" value="P:protein transport"/>
    <property type="evidence" value="ECO:0007669"/>
    <property type="project" value="UniProtKB-KW"/>
</dbReference>
<dbReference type="InterPro" id="IPR029058">
    <property type="entry name" value="AB_hydrolase_fold"/>
</dbReference>
<dbReference type="EC" id="3.1.-.-" evidence="9"/>
<dbReference type="PANTHER" id="PTHR48182:SF2">
    <property type="entry name" value="PROTEIN SERAC1"/>
    <property type="match status" value="1"/>
</dbReference>
<evidence type="ECO:0000313" key="13">
    <source>
        <dbReference type="Proteomes" id="UP001149163"/>
    </source>
</evidence>
<reference evidence="12" key="2">
    <citation type="journal article" date="2023" name="IMA Fungus">
        <title>Comparative genomic study of the Penicillium genus elucidates a diverse pangenome and 15 lateral gene transfer events.</title>
        <authorList>
            <person name="Petersen C."/>
            <person name="Sorensen T."/>
            <person name="Nielsen M.R."/>
            <person name="Sondergaard T.E."/>
            <person name="Sorensen J.L."/>
            <person name="Fitzpatrick D.A."/>
            <person name="Frisvad J.C."/>
            <person name="Nielsen K.L."/>
        </authorList>
    </citation>
    <scope>NUCLEOTIDE SEQUENCE</scope>
    <source>
        <strain evidence="12">IBT 26290</strain>
    </source>
</reference>
<dbReference type="SUPFAM" id="SSF52540">
    <property type="entry name" value="P-loop containing nucleoside triphosphate hydrolases"/>
    <property type="match status" value="1"/>
</dbReference>
<dbReference type="OrthoDB" id="5086500at2759"/>
<reference evidence="12" key="1">
    <citation type="submission" date="2022-11" db="EMBL/GenBank/DDBJ databases">
        <authorList>
            <person name="Petersen C."/>
        </authorList>
    </citation>
    <scope>NUCLEOTIDE SEQUENCE</scope>
    <source>
        <strain evidence="12">IBT 26290</strain>
    </source>
</reference>
<evidence type="ECO:0000256" key="10">
    <source>
        <dbReference type="SAM" id="SignalP"/>
    </source>
</evidence>
<evidence type="ECO:0000256" key="4">
    <source>
        <dbReference type="ARBA" id="ARBA00015856"/>
    </source>
</evidence>
<dbReference type="PANTHER" id="PTHR48182">
    <property type="entry name" value="PROTEIN SERAC1"/>
    <property type="match status" value="1"/>
</dbReference>
<dbReference type="EMBL" id="JAPQKN010000004">
    <property type="protein sequence ID" value="KAJ5160872.1"/>
    <property type="molecule type" value="Genomic_DNA"/>
</dbReference>
<keyword evidence="6" id="KW-0496">Mitochondrion</keyword>
<evidence type="ECO:0000256" key="1">
    <source>
        <dbReference type="ARBA" id="ARBA00003496"/>
    </source>
</evidence>
<dbReference type="Gene3D" id="3.40.50.300">
    <property type="entry name" value="P-loop containing nucleotide triphosphate hydrolases"/>
    <property type="match status" value="1"/>
</dbReference>
<dbReference type="SUPFAM" id="SSF48452">
    <property type="entry name" value="TPR-like"/>
    <property type="match status" value="2"/>
</dbReference>
<feature type="domain" description="GPI inositol-deacylase PGAP1-like alpha/beta" evidence="11">
    <location>
        <begin position="58"/>
        <end position="202"/>
    </location>
</feature>
<evidence type="ECO:0000256" key="5">
    <source>
        <dbReference type="ARBA" id="ARBA00022824"/>
    </source>
</evidence>
<dbReference type="SUPFAM" id="SSF53474">
    <property type="entry name" value="alpha/beta-Hydrolases"/>
    <property type="match status" value="1"/>
</dbReference>
<keyword evidence="8" id="KW-0802">TPR repeat</keyword>
<dbReference type="Proteomes" id="UP001149163">
    <property type="component" value="Unassembled WGS sequence"/>
</dbReference>
<dbReference type="GO" id="GO:0005739">
    <property type="term" value="C:mitochondrion"/>
    <property type="evidence" value="ECO:0007669"/>
    <property type="project" value="UniProtKB-SubCell"/>
</dbReference>
<keyword evidence="9" id="KW-0813">Transport</keyword>
<evidence type="ECO:0000256" key="6">
    <source>
        <dbReference type="ARBA" id="ARBA00023128"/>
    </source>
</evidence>
<comment type="subcellular location">
    <subcellularLocation>
        <location evidence="9">Endoplasmic reticulum membrane</location>
    </subcellularLocation>
    <subcellularLocation>
        <location evidence="3">Membrane</location>
    </subcellularLocation>
    <subcellularLocation>
        <location evidence="2">Mitochondrion</location>
    </subcellularLocation>
</comment>
<evidence type="ECO:0000256" key="3">
    <source>
        <dbReference type="ARBA" id="ARBA00004370"/>
    </source>
</evidence>
<proteinExistence type="inferred from homology"/>
<organism evidence="12 13">
    <name type="scientific">Penicillium canariense</name>
    <dbReference type="NCBI Taxonomy" id="189055"/>
    <lineage>
        <taxon>Eukaryota</taxon>
        <taxon>Fungi</taxon>
        <taxon>Dikarya</taxon>
        <taxon>Ascomycota</taxon>
        <taxon>Pezizomycotina</taxon>
        <taxon>Eurotiomycetes</taxon>
        <taxon>Eurotiomycetidae</taxon>
        <taxon>Eurotiales</taxon>
        <taxon>Aspergillaceae</taxon>
        <taxon>Penicillium</taxon>
    </lineage>
</organism>
<dbReference type="AlphaFoldDB" id="A0A9W9I0I0"/>
<name>A0A9W9I0I0_9EURO</name>
<dbReference type="GO" id="GO:0072330">
    <property type="term" value="P:monocarboxylic acid biosynthetic process"/>
    <property type="evidence" value="ECO:0007669"/>
    <property type="project" value="UniProtKB-ARBA"/>
</dbReference>
<evidence type="ECO:0000256" key="9">
    <source>
        <dbReference type="RuleBase" id="RU365011"/>
    </source>
</evidence>
<accession>A0A9W9I0I0</accession>
<dbReference type="Pfam" id="PF07819">
    <property type="entry name" value="PGAP1"/>
    <property type="match status" value="1"/>
</dbReference>
<dbReference type="GO" id="GO:0005789">
    <property type="term" value="C:endoplasmic reticulum membrane"/>
    <property type="evidence" value="ECO:0007669"/>
    <property type="project" value="UniProtKB-SubCell"/>
</dbReference>
<dbReference type="GO" id="GO:0016788">
    <property type="term" value="F:hydrolase activity, acting on ester bonds"/>
    <property type="evidence" value="ECO:0007669"/>
    <property type="project" value="InterPro"/>
</dbReference>
<evidence type="ECO:0000256" key="2">
    <source>
        <dbReference type="ARBA" id="ARBA00004173"/>
    </source>
</evidence>
<dbReference type="Gene3D" id="3.40.50.1820">
    <property type="entry name" value="alpha/beta hydrolase"/>
    <property type="match status" value="1"/>
</dbReference>
<keyword evidence="13" id="KW-1185">Reference proteome</keyword>
<dbReference type="Gene3D" id="1.25.40.10">
    <property type="entry name" value="Tetratricopeptide repeat domain"/>
    <property type="match status" value="3"/>
</dbReference>
<comment type="caution">
    <text evidence="12">The sequence shown here is derived from an EMBL/GenBank/DDBJ whole genome shotgun (WGS) entry which is preliminary data.</text>
</comment>
<dbReference type="RefSeq" id="XP_056542429.1">
    <property type="nucleotide sequence ID" value="XM_056690000.1"/>
</dbReference>
<dbReference type="InterPro" id="IPR012908">
    <property type="entry name" value="PGAP1-ab_dom-like"/>
</dbReference>
<dbReference type="InterPro" id="IPR027417">
    <property type="entry name" value="P-loop_NTPase"/>
</dbReference>
<keyword evidence="9" id="KW-0378">Hydrolase</keyword>
<dbReference type="InterPro" id="IPR019734">
    <property type="entry name" value="TPR_rpt"/>
</dbReference>
<keyword evidence="5 9" id="KW-0256">Endoplasmic reticulum</keyword>
<protein>
    <recommendedName>
        <fullName evidence="4 9">GPI inositol-deacylase</fullName>
        <ecNumber evidence="9">3.1.-.-</ecNumber>
    </recommendedName>
</protein>
<evidence type="ECO:0000259" key="11">
    <source>
        <dbReference type="Pfam" id="PF07819"/>
    </source>
</evidence>
<keyword evidence="10" id="KW-0732">Signal</keyword>
<dbReference type="PROSITE" id="PS50005">
    <property type="entry name" value="TPR"/>
    <property type="match status" value="1"/>
</dbReference>
<feature type="signal peptide" evidence="10">
    <location>
        <begin position="1"/>
        <end position="15"/>
    </location>
</feature>
<sequence>MGFWMKSFFWTLISAICLFQWLMSPLSPVITRLRSDHAPRQPFGIVQVDGFGSDGRENGIDIVFVHGLGSNPDTTWSLPVEDDKQSGNESSVRWIRDFLPDDILPTHRDNIRVFYYNHDTYFWRDAPQSDLETLALAMLSRIKSQIRRNEQEWNRKLILVGHSYGGLIIKQAIVEAAKNERFLHIAQNTKALVFLGTPHRGSKSANLFAPIASALTPIGSNSKILKDLAYDSPHLLGLHTDFLRVTRQMRVVNFYEERKSSTKIGPVKLFVEFVVEVQSATFTTGSDRSVENIPLPLDHFKIVRFNKRDSNYHIIKDKLNELILLPLEVKQARYFSVPLSTVHTYTERETISAEIERKLRIRHEKSSVPYAIAVHGLGGTGKSQLALRYIDQHKHEFNAVMWIDGKDNESTLSSYTEFAVQIGLSLQTNSHWSESTKQGVIQLVNAWFEDQSEPDQKWLVVVDNADDVRWGLKKLLPRGIRGSIIITSQDSKSRGLVDGLCEDVHVGVMELHEARLLLLNHLEWLSDDLSDVVRQECDTLVQRLGLLALATDLAGAYIKYDDSPNHQSLKQYIKNLDRHEDELLQNDDFVGLSFTDKTVWTVWSTTLSKIDSLNYAIKPSFLLAFLAHFRGLIVQHDIFRLASLQLHSEPTTIWQERLLPAELKSLFTVKNNEWDPFYYEQALEPLTRFHLVGKTEGARPGVAMHNLVKWRALKYEIGLPWKIWNIKMIEKAYRHTQYLGSEFLYLVDHFPSIDDICRLTGPDPLGTFAYRRLFGHIYLHLGRWENAETILVSGLTYLQQACLGDHQCGEDPGLWNGYQASFIDGIVTARRKQGHLDEAKELGEVLLADCTRVLGETNPITLCVMNNLAVTYHELNMYDLAEKLHADLSRIFQQNPQLHQSINPGTVINGAAAFGDRSDQSGSILANKRNLAHTYMLRGKVKEAQSLLEDSLDESLLSHGRMHHLTVNIMYTLGYVYRIQGHLEEAEKNLFSALELGKKLNGPNHHLTFDTTWSLTRTYMLQERYEKAEPLAQSLLTAYEESPHGEESMIASSQMLLAVIYDRLGKLQEAEKLLVAVVEYHEGSKNADPADLTEARIFLSSILFELDRPQAAIYSLATKSQDSDWRSPDFGAPNWVLNLSSLYLRRGRLRASEKLLAPVLEADSNYTGLDAVRLMIQLVKTHALQRNWQKAHDVGVQALKTSKMVPGPPDQDVLTLMKDLEGIYWAQHHVCTEAGIDFTNAWRQ</sequence>
<dbReference type="SMART" id="SM00028">
    <property type="entry name" value="TPR"/>
    <property type="match status" value="4"/>
</dbReference>
<dbReference type="GeneID" id="81429176"/>
<feature type="chain" id="PRO_5040727361" description="GPI inositol-deacylase" evidence="10">
    <location>
        <begin position="16"/>
        <end position="1244"/>
    </location>
</feature>
<feature type="repeat" description="TPR" evidence="8">
    <location>
        <begin position="967"/>
        <end position="1000"/>
    </location>
</feature>
<evidence type="ECO:0000256" key="7">
    <source>
        <dbReference type="ARBA" id="ARBA00023136"/>
    </source>
</evidence>
<comment type="function">
    <text evidence="1 9">Involved in inositol deacylation of GPI-anchored proteins which plays important roles in the quality control and ER-associated degradation of GPI-anchored proteins.</text>
</comment>
<dbReference type="InterPro" id="IPR011990">
    <property type="entry name" value="TPR-like_helical_dom_sf"/>
</dbReference>
<dbReference type="Pfam" id="PF13424">
    <property type="entry name" value="TPR_12"/>
    <property type="match status" value="2"/>
</dbReference>
<evidence type="ECO:0000256" key="8">
    <source>
        <dbReference type="PROSITE-ProRule" id="PRU00339"/>
    </source>
</evidence>
<comment type="similarity">
    <text evidence="9">Belongs to the GPI inositol-deacylase family.</text>
</comment>